<dbReference type="Gene3D" id="2.160.10.10">
    <property type="entry name" value="Hexapeptide repeat proteins"/>
    <property type="match status" value="1"/>
</dbReference>
<dbReference type="NCBIfam" id="TIGR03570">
    <property type="entry name" value="NeuD_NnaD"/>
    <property type="match status" value="1"/>
</dbReference>
<dbReference type="Proteomes" id="UP001596378">
    <property type="component" value="Unassembled WGS sequence"/>
</dbReference>
<dbReference type="PANTHER" id="PTHR43300:SF7">
    <property type="entry name" value="UDP-N-ACETYLBACILLOSAMINE N-ACETYLTRANSFERASE"/>
    <property type="match status" value="1"/>
</dbReference>
<dbReference type="PROSITE" id="PS00101">
    <property type="entry name" value="HEXAPEP_TRANSFERASES"/>
    <property type="match status" value="1"/>
</dbReference>
<keyword evidence="5" id="KW-1185">Reference proteome</keyword>
<dbReference type="EMBL" id="JBHTAI010000032">
    <property type="protein sequence ID" value="MFC7153282.1"/>
    <property type="molecule type" value="Genomic_DNA"/>
</dbReference>
<dbReference type="PANTHER" id="PTHR43300">
    <property type="entry name" value="ACETYLTRANSFERASE"/>
    <property type="match status" value="1"/>
</dbReference>
<evidence type="ECO:0000256" key="1">
    <source>
        <dbReference type="ARBA" id="ARBA00022679"/>
    </source>
</evidence>
<organism evidence="4 5">
    <name type="scientific">Cohnella cellulosilytica</name>
    <dbReference type="NCBI Taxonomy" id="986710"/>
    <lineage>
        <taxon>Bacteria</taxon>
        <taxon>Bacillati</taxon>
        <taxon>Bacillota</taxon>
        <taxon>Bacilli</taxon>
        <taxon>Bacillales</taxon>
        <taxon>Paenibacillaceae</taxon>
        <taxon>Cohnella</taxon>
    </lineage>
</organism>
<sequence length="221" mass="23263">MVSDRVDTPFILVGGGGHATVCLDLLLRQNIRIIGYISKEPSSHINAVPYLGEDEQMQAFAPNEVQLVMGVGFIVGSSLREVLFNRYKSKGYQFATLIHDAAIVSTSVKVSEGAQIMAGAVVQTDAVIGQNALINTRASVDHGSCIGDHAALMPGTTICGDVNVAESVYVGAGATILPNLTIGERSVVGAGAVVINSLASHSFVYGVPATERKRERHNDPC</sequence>
<dbReference type="InterPro" id="IPR050179">
    <property type="entry name" value="Trans_hexapeptide_repeat"/>
</dbReference>
<comment type="caution">
    <text evidence="4">The sequence shown here is derived from an EMBL/GenBank/DDBJ whole genome shotgun (WGS) entry which is preliminary data.</text>
</comment>
<keyword evidence="1" id="KW-0808">Transferase</keyword>
<dbReference type="SUPFAM" id="SSF51161">
    <property type="entry name" value="Trimeric LpxA-like enzymes"/>
    <property type="match status" value="1"/>
</dbReference>
<evidence type="ECO:0000259" key="3">
    <source>
        <dbReference type="Pfam" id="PF17836"/>
    </source>
</evidence>
<keyword evidence="2" id="KW-0677">Repeat</keyword>
<dbReference type="Gene3D" id="3.40.50.20">
    <property type="match status" value="1"/>
</dbReference>
<dbReference type="InterPro" id="IPR018357">
    <property type="entry name" value="Hexapep_transf_CS"/>
</dbReference>
<dbReference type="RefSeq" id="WP_378048961.1">
    <property type="nucleotide sequence ID" value="NZ_JBHMDN010000019.1"/>
</dbReference>
<dbReference type="CDD" id="cd03360">
    <property type="entry name" value="LbH_AT_putative"/>
    <property type="match status" value="1"/>
</dbReference>
<dbReference type="InterPro" id="IPR011004">
    <property type="entry name" value="Trimer_LpxA-like_sf"/>
</dbReference>
<evidence type="ECO:0000313" key="5">
    <source>
        <dbReference type="Proteomes" id="UP001596378"/>
    </source>
</evidence>
<accession>A0ABW2FP84</accession>
<feature type="domain" description="PglD N-terminal" evidence="3">
    <location>
        <begin position="11"/>
        <end position="72"/>
    </location>
</feature>
<name>A0ABW2FP84_9BACL</name>
<dbReference type="InterPro" id="IPR020019">
    <property type="entry name" value="AcTrfase_PglD-like"/>
</dbReference>
<dbReference type="Pfam" id="PF00132">
    <property type="entry name" value="Hexapep"/>
    <property type="match status" value="1"/>
</dbReference>
<protein>
    <submittedName>
        <fullName evidence="4">Acetyltransferase</fullName>
    </submittedName>
</protein>
<proteinExistence type="predicted"/>
<gene>
    <name evidence="4" type="ORF">ACFQMJ_32565</name>
</gene>
<evidence type="ECO:0000313" key="4">
    <source>
        <dbReference type="EMBL" id="MFC7153282.1"/>
    </source>
</evidence>
<dbReference type="Pfam" id="PF17836">
    <property type="entry name" value="PglD_N"/>
    <property type="match status" value="1"/>
</dbReference>
<evidence type="ECO:0000256" key="2">
    <source>
        <dbReference type="ARBA" id="ARBA00022737"/>
    </source>
</evidence>
<reference evidence="5" key="1">
    <citation type="journal article" date="2019" name="Int. J. Syst. Evol. Microbiol.">
        <title>The Global Catalogue of Microorganisms (GCM) 10K type strain sequencing project: providing services to taxonomists for standard genome sequencing and annotation.</title>
        <authorList>
            <consortium name="The Broad Institute Genomics Platform"/>
            <consortium name="The Broad Institute Genome Sequencing Center for Infectious Disease"/>
            <person name="Wu L."/>
            <person name="Ma J."/>
        </authorList>
    </citation>
    <scope>NUCLEOTIDE SEQUENCE [LARGE SCALE GENOMIC DNA]</scope>
    <source>
        <strain evidence="5">KCTC 12907</strain>
    </source>
</reference>
<dbReference type="InterPro" id="IPR041561">
    <property type="entry name" value="PglD_N"/>
</dbReference>
<dbReference type="InterPro" id="IPR001451">
    <property type="entry name" value="Hexapep"/>
</dbReference>